<feature type="domain" description="Sec16 central conserved" evidence="9">
    <location>
        <begin position="1649"/>
        <end position="1769"/>
    </location>
</feature>
<keyword evidence="2 6" id="KW-0813">Transport</keyword>
<feature type="compositionally biased region" description="Polar residues" evidence="7">
    <location>
        <begin position="1287"/>
        <end position="1296"/>
    </location>
</feature>
<dbReference type="GO" id="GO:0012507">
    <property type="term" value="C:ER to Golgi transport vesicle membrane"/>
    <property type="evidence" value="ECO:0007669"/>
    <property type="project" value="TreeGrafter"/>
</dbReference>
<feature type="region of interest" description="Disordered" evidence="7">
    <location>
        <begin position="2415"/>
        <end position="2506"/>
    </location>
</feature>
<feature type="compositionally biased region" description="Low complexity" evidence="7">
    <location>
        <begin position="936"/>
        <end position="955"/>
    </location>
</feature>
<feature type="region of interest" description="Disordered" evidence="7">
    <location>
        <begin position="2253"/>
        <end position="2291"/>
    </location>
</feature>
<feature type="compositionally biased region" description="Polar residues" evidence="7">
    <location>
        <begin position="1371"/>
        <end position="1381"/>
    </location>
</feature>
<evidence type="ECO:0000259" key="9">
    <source>
        <dbReference type="Pfam" id="PF12932"/>
    </source>
</evidence>
<feature type="region of interest" description="Disordered" evidence="7">
    <location>
        <begin position="572"/>
        <end position="595"/>
    </location>
</feature>
<feature type="compositionally biased region" description="Low complexity" evidence="7">
    <location>
        <begin position="573"/>
        <end position="590"/>
    </location>
</feature>
<feature type="region of interest" description="Disordered" evidence="7">
    <location>
        <begin position="1"/>
        <end position="81"/>
    </location>
</feature>
<gene>
    <name evidence="10" type="ORF">THASP1DRAFT_27802</name>
</gene>
<feature type="region of interest" description="Disordered" evidence="7">
    <location>
        <begin position="2154"/>
        <end position="2190"/>
    </location>
</feature>
<feature type="region of interest" description="Disordered" evidence="7">
    <location>
        <begin position="363"/>
        <end position="432"/>
    </location>
</feature>
<feature type="compositionally biased region" description="Basic and acidic residues" evidence="7">
    <location>
        <begin position="2479"/>
        <end position="2488"/>
    </location>
</feature>
<feature type="region of interest" description="Disordered" evidence="7">
    <location>
        <begin position="1121"/>
        <end position="1147"/>
    </location>
</feature>
<sequence>MADHLPKLLDVSAEPALSKSARKKKKRKGKKHGNADAELAEGPRSPLISAAPAPAPDQPSCGLDSHTDDAAVDATQADEPVAALDEPAIVAELEPTVETSETAVEDAPSSIDELLSHEHVAQSSSSVNSPAAVAEAVAAAVAVADPEPMQEPDAPSIVEAALDAAFDGTAHSNVSVSCDTTAKVLADPLEQVSQSATDTVASVAAQVDIAAADTECAADAGALLEVEASSEQEVASAVTSAVETLLDTCELPAPHLPAKLHIIAAAPSDAISPARSSGQPMPDTPASGFFGRDWQPPSDFDQMPLIEESEDHVEVTSTSLEHSTTVVTSTTVVSTVIASDHLADIPWSTSTAGDDAASAFDLSGSDAPWDRTSDLDASCHQPSAQSLAKSAQEESMPPAAAVAQSANVEAPSTDDTPSTPVPTPDPAPVAASTDTTATVPVSTQGASAPLASLDTLLAQSAPAVSQDALFGQLTPRVENADASQLFADGGDSLFDSFGAANDVATPSASAFFDNIGNAQPEVTAAPAAAASQPAAPADIWAALSRDYGDEDMLLGSDDDDDTVPLAQLEHAPAQTETTANAGAAATTPYAPMSTTLSGENSAQTYTGYNAYSSTTATSTSAYSASAYGQYTQHSQSPYAGYATTAATTTTTAQTSAASAAAEPAAPAESTDGFAYDGPPVLYTRKVSSVQARATPSTAYGQSYYGQNNVAGYGQPSYAQFGATTVSTAPSTAEETPKAPEHQDDYAYDGPPVDFFTKTTRTHRHAHATYATAASPLPQTPQPPPPLSQQSQQSQQSTQQQAYGGNQAVKAAEQHDDYAYDGPPVDFFTKAARTHRHSHAAATAQSPQQQQQQQAYGGYAASLSAYGAQSAVSTYATDAFGQTSAVSMGHQASSLVSNGSAPPSSQPQQQQQAYNSPYASTAYPPQSSPSVQADTQAAAESTSYSHSSYYGQQQQQQQQQQATTTATSMVTTAENQTSQVQEYPGWTYDYTTQQWVPEQAAEPVAQNQPQEYPGYRYDPVTNQYLPIADEVAEVTAAAAAAETAKATDMASTQQENAYPGYRYDYELGQWVQDESTLVPPPQQQEQQQYQQYQQDHQYQQSLAADTGFALTSYEAQSTTVVSNASAVASPPPQQQQEQQPQQEQEHRYSATFTEQQFAQGEFSVNGVSSWESGYDDVGTAQFADETKNTASAATGTTPAIAQIQAEVEEEDNVAPPPPPTNFSDGLSVSISEPPTLATIFESQMTPVETQAPPVNFSGESLGMATQQQTFSPPPKAKAEDASQEPGKETSNQPSLLSTDDVVDEVDIRDPTLLQSAVGVFGELVGAAGFQTGVAAHKTPTSSGEELLHSRSDVTGADDLDDLIFGGEEDGQRQQPAYTSAPRQPTYAAYQPPATHSAYLHERPVLSESPPPQQPSQEMTMHTIENPDDDVYYKSFLYGSTGNGTGNANASEPQRADSVYTWSDVGAPSHADDTTSMQTTSYTQGGYTQEMDWGSSSQEFAYSKAPSDASASVPPSSTYTADISRRDSQYSYSTELVSASMYGSEFSTVAHPYTGSVTNASVTSVDQTSAYSPSAATAAVAGSVYAAAGAAAAYGGIGVQEQTPVSHTSPYAAQTPSQYPSQPYADYSAPAQAADTLPRDMHAEAAIRPACPLVAFGFGGRLVTMFPRVVQRFSADQATPVTRVLPGQIIVQSLSDHLPAADDLSQVCTPVLQDQKMSVKAKKKEVVAYLSEKIDQTEKLSAQTLDATLRQRFEAQSLLWKILKLLCDHDGHLPGSGNEAVDAECRSILLPPEEAADNSVASGVMSNAAEPVASPQKLHQIEQLLLRGDRAGAVAVAVNNKLWSHALVLASCVGKDVWKETVSSFLRDQLAATASNEGLRVAYGLFAGFGRQAVDRVLSNEDVDNQASEPGQFSTAAELAASATETTVFTPGKAQNVPAQEASLNRWRTILCTIVANRTPADHVAISSLGDALCRAGQIEAAHLCFLLSPQTSVMNGLDTSSVRMVLMGADHQQLSYCKNTEALRMTEVLEFALSLRSSGNGSGGFPHLQAYKLAYAWALQDQGHLQASLRYCEAIAACVKSYAKGSPYLHSCFTEQLREMNQRVAVCTGGSSSATAADSAASWISKLPKPTLGSLINAIDNGISKFVAGDEDGTASGAAGAGGMTRRRKDTGPFASGGQFHSRPNSPQTLPIRSASVDVAYGGHRAGSPYSRRSSQSSVYGASAGMHRSSTTSQALPYAPRYSVAASSPLVHASSLTDTTTQSIPPTTLQPAAPYGQEQSPEAGAPSAWSSPYGHYGADTTSAAAPTVPLYAASAVDQEDKPSATTTVGYTNGAGHTPFYQVAESTTGAQDGDEQQQQQPTYGATSQQQPRFYSPADNSTPSWWDSNATSSIVTSGDSQPSTATYGYSNGGYADNTNHASTNQGAGGYGEEDDDDFGLGNSSLRKKAPPPTSEGSAVKNESEPVKKAEAPPPASKNTPAESDKGDDKKGWSIWGLFRPGSASGAKQAKLGGDNAFYYDAEQKRWVNRNADPADAAPPPPPPPPPPASSAPATRMTTPAGVPPAPPTAASTPGGVPPPPMGGLAAAGIPPAMSPPSMTPPVAGTPGKKRRGARNRYVDVMAQGS</sequence>
<keyword evidence="3 6" id="KW-0256">Endoplasmic reticulum</keyword>
<dbReference type="Pfam" id="PF12931">
    <property type="entry name" value="TPR_Sec16"/>
    <property type="match status" value="1"/>
</dbReference>
<feature type="compositionally biased region" description="Low complexity" evidence="7">
    <location>
        <begin position="2255"/>
        <end position="2270"/>
    </location>
</feature>
<keyword evidence="6" id="KW-0472">Membrane</keyword>
<dbReference type="GO" id="GO:0006914">
    <property type="term" value="P:autophagy"/>
    <property type="evidence" value="ECO:0007669"/>
    <property type="project" value="UniProtKB-KW"/>
</dbReference>
<evidence type="ECO:0000256" key="1">
    <source>
        <dbReference type="ARBA" id="ARBA00005927"/>
    </source>
</evidence>
<feature type="region of interest" description="Disordered" evidence="7">
    <location>
        <begin position="1335"/>
        <end position="1387"/>
    </location>
</feature>
<accession>A0A4P9XYB9</accession>
<keyword evidence="6" id="KW-0653">Protein transport</keyword>
<proteinExistence type="inferred from homology"/>
<dbReference type="InterPro" id="IPR024298">
    <property type="entry name" value="Sec16_Sec23-bd"/>
</dbReference>
<keyword evidence="6" id="KW-0072">Autophagy</keyword>
<feature type="region of interest" description="Disordered" evidence="7">
    <location>
        <begin position="770"/>
        <end position="809"/>
    </location>
</feature>
<dbReference type="Gene3D" id="1.25.40.1030">
    <property type="match status" value="1"/>
</dbReference>
<dbReference type="OrthoDB" id="8918678at2759"/>
<feature type="region of interest" description="Disordered" evidence="7">
    <location>
        <begin position="1248"/>
        <end position="1297"/>
    </location>
</feature>
<name>A0A4P9XYB9_9FUNG</name>
<reference evidence="11" key="1">
    <citation type="journal article" date="2018" name="Nat. Microbiol.">
        <title>Leveraging single-cell genomics to expand the fungal tree of life.</title>
        <authorList>
            <person name="Ahrendt S.R."/>
            <person name="Quandt C.A."/>
            <person name="Ciobanu D."/>
            <person name="Clum A."/>
            <person name="Salamov A."/>
            <person name="Andreopoulos B."/>
            <person name="Cheng J.F."/>
            <person name="Woyke T."/>
            <person name="Pelin A."/>
            <person name="Henrissat B."/>
            <person name="Reynolds N.K."/>
            <person name="Benny G.L."/>
            <person name="Smith M.E."/>
            <person name="James T.Y."/>
            <person name="Grigoriev I.V."/>
        </authorList>
    </citation>
    <scope>NUCLEOTIDE SEQUENCE [LARGE SCALE GENOMIC DNA]</scope>
    <source>
        <strain evidence="11">RSA 1356</strain>
    </source>
</reference>
<feature type="region of interest" description="Disordered" evidence="7">
    <location>
        <begin position="890"/>
        <end position="955"/>
    </location>
</feature>
<evidence type="ECO:0000259" key="8">
    <source>
        <dbReference type="Pfam" id="PF12931"/>
    </source>
</evidence>
<dbReference type="GO" id="GO:0016192">
    <property type="term" value="P:vesicle-mediated transport"/>
    <property type="evidence" value="ECO:0007669"/>
    <property type="project" value="UniProtKB-KW"/>
</dbReference>
<feature type="region of interest" description="Disordered" evidence="7">
    <location>
        <begin position="271"/>
        <end position="300"/>
    </location>
</feature>
<feature type="compositionally biased region" description="Polar residues" evidence="7">
    <location>
        <begin position="2181"/>
        <end position="2190"/>
    </location>
</feature>
<keyword evidence="4 6" id="KW-0931">ER-Golgi transport</keyword>
<feature type="compositionally biased region" description="Low complexity" evidence="7">
    <location>
        <begin position="839"/>
        <end position="854"/>
    </location>
</feature>
<dbReference type="InterPro" id="IPR024340">
    <property type="entry name" value="Sec16_CCD"/>
</dbReference>
<protein>
    <recommendedName>
        <fullName evidence="6">Protein transport protein sec16</fullName>
    </recommendedName>
</protein>
<feature type="compositionally biased region" description="Basic residues" evidence="7">
    <location>
        <begin position="20"/>
        <end position="32"/>
    </location>
</feature>
<evidence type="ECO:0000256" key="4">
    <source>
        <dbReference type="ARBA" id="ARBA00022892"/>
    </source>
</evidence>
<feature type="compositionally biased region" description="Low complexity" evidence="7">
    <location>
        <begin position="2205"/>
        <end position="2224"/>
    </location>
</feature>
<feature type="compositionally biased region" description="Low complexity" evidence="7">
    <location>
        <begin position="397"/>
        <end position="418"/>
    </location>
</feature>
<feature type="region of interest" description="Disordered" evidence="7">
    <location>
        <begin position="2315"/>
        <end position="2384"/>
    </location>
</feature>
<dbReference type="PANTHER" id="PTHR13402">
    <property type="entry name" value="RGPR-RELATED"/>
    <property type="match status" value="1"/>
</dbReference>
<feature type="compositionally biased region" description="Polar residues" evidence="7">
    <location>
        <begin position="380"/>
        <end position="389"/>
    </location>
</feature>
<feature type="compositionally biased region" description="Basic and acidic residues" evidence="7">
    <location>
        <begin position="734"/>
        <end position="744"/>
    </location>
</feature>
<feature type="compositionally biased region" description="Low complexity" evidence="7">
    <location>
        <begin position="2547"/>
        <end position="2557"/>
    </location>
</feature>
<feature type="compositionally biased region" description="Polar residues" evidence="7">
    <location>
        <begin position="2359"/>
        <end position="2384"/>
    </location>
</feature>
<feature type="region of interest" description="Disordered" evidence="7">
    <location>
        <begin position="2521"/>
        <end position="2612"/>
    </location>
</feature>
<feature type="region of interest" description="Disordered" evidence="7">
    <location>
        <begin position="725"/>
        <end position="756"/>
    </location>
</feature>
<dbReference type="GO" id="GO:0005789">
    <property type="term" value="C:endoplasmic reticulum membrane"/>
    <property type="evidence" value="ECO:0007669"/>
    <property type="project" value="UniProtKB-SubCell"/>
</dbReference>
<organism evidence="10 11">
    <name type="scientific">Thamnocephalis sphaerospora</name>
    <dbReference type="NCBI Taxonomy" id="78915"/>
    <lineage>
        <taxon>Eukaryota</taxon>
        <taxon>Fungi</taxon>
        <taxon>Fungi incertae sedis</taxon>
        <taxon>Zoopagomycota</taxon>
        <taxon>Zoopagomycotina</taxon>
        <taxon>Zoopagomycetes</taxon>
        <taxon>Zoopagales</taxon>
        <taxon>Sigmoideomycetaceae</taxon>
        <taxon>Thamnocephalis</taxon>
    </lineage>
</organism>
<feature type="region of interest" description="Disordered" evidence="7">
    <location>
        <begin position="2202"/>
        <end position="2225"/>
    </location>
</feature>
<comment type="subcellular location">
    <subcellularLocation>
        <location evidence="6">Endoplasmic reticulum membrane</location>
    </subcellularLocation>
</comment>
<evidence type="ECO:0000256" key="3">
    <source>
        <dbReference type="ARBA" id="ARBA00022824"/>
    </source>
</evidence>
<feature type="compositionally biased region" description="Pro residues" evidence="7">
    <location>
        <begin position="2533"/>
        <end position="2546"/>
    </location>
</feature>
<feature type="compositionally biased region" description="Low complexity" evidence="7">
    <location>
        <begin position="2579"/>
        <end position="2588"/>
    </location>
</feature>
<evidence type="ECO:0000313" key="10">
    <source>
        <dbReference type="EMBL" id="RKP10430.1"/>
    </source>
</evidence>
<dbReference type="Pfam" id="PF12932">
    <property type="entry name" value="Sec16"/>
    <property type="match status" value="1"/>
</dbReference>
<feature type="compositionally biased region" description="Polar residues" evidence="7">
    <location>
        <begin position="922"/>
        <end position="934"/>
    </location>
</feature>
<keyword evidence="11" id="KW-1185">Reference proteome</keyword>
<dbReference type="GO" id="GO:0015031">
    <property type="term" value="P:protein transport"/>
    <property type="evidence" value="ECO:0007669"/>
    <property type="project" value="UniProtKB-KW"/>
</dbReference>
<feature type="compositionally biased region" description="Low complexity" evidence="7">
    <location>
        <begin position="787"/>
        <end position="800"/>
    </location>
</feature>
<dbReference type="GO" id="GO:0070971">
    <property type="term" value="C:endoplasmic reticulum exit site"/>
    <property type="evidence" value="ECO:0007669"/>
    <property type="project" value="TreeGrafter"/>
</dbReference>
<evidence type="ECO:0000313" key="11">
    <source>
        <dbReference type="Proteomes" id="UP000271241"/>
    </source>
</evidence>
<evidence type="ECO:0000256" key="5">
    <source>
        <dbReference type="ARBA" id="ARBA00024687"/>
    </source>
</evidence>
<dbReference type="EMBL" id="KZ992453">
    <property type="protein sequence ID" value="RKP10430.1"/>
    <property type="molecule type" value="Genomic_DNA"/>
</dbReference>
<dbReference type="STRING" id="78915.A0A4P9XYB9"/>
<comment type="function">
    <text evidence="5 6">Involved in the initiation of assembly of the COPII coat required for the formation of transport vesicles from the endoplasmic reticulum (ER) and the selection of cargo molecules. Also involved in autophagy.</text>
</comment>
<evidence type="ECO:0000256" key="7">
    <source>
        <dbReference type="SAM" id="MobiDB-lite"/>
    </source>
</evidence>
<dbReference type="GO" id="GO:0007030">
    <property type="term" value="P:Golgi organization"/>
    <property type="evidence" value="ECO:0007669"/>
    <property type="project" value="TreeGrafter"/>
</dbReference>
<feature type="compositionally biased region" description="Basic and acidic residues" evidence="7">
    <location>
        <begin position="2458"/>
        <end position="2467"/>
    </location>
</feature>
<feature type="domain" description="Sec16 Sec23-binding" evidence="8">
    <location>
        <begin position="1819"/>
        <end position="2149"/>
    </location>
</feature>
<dbReference type="CDD" id="cd09233">
    <property type="entry name" value="ACE1-Sec16-like"/>
    <property type="match status" value="1"/>
</dbReference>
<comment type="similarity">
    <text evidence="1 6">Belongs to the SEC16 family.</text>
</comment>
<evidence type="ECO:0000256" key="2">
    <source>
        <dbReference type="ARBA" id="ARBA00022448"/>
    </source>
</evidence>
<feature type="region of interest" description="Disordered" evidence="7">
    <location>
        <begin position="832"/>
        <end position="854"/>
    </location>
</feature>
<evidence type="ECO:0000256" key="6">
    <source>
        <dbReference type="RuleBase" id="RU364101"/>
    </source>
</evidence>
<feature type="compositionally biased region" description="Low complexity" evidence="7">
    <location>
        <begin position="896"/>
        <end position="919"/>
    </location>
</feature>
<dbReference type="PANTHER" id="PTHR13402:SF6">
    <property type="entry name" value="SECRETORY 16, ISOFORM I"/>
    <property type="match status" value="1"/>
</dbReference>
<feature type="compositionally biased region" description="Pro residues" evidence="7">
    <location>
        <begin position="777"/>
        <end position="786"/>
    </location>
</feature>
<dbReference type="Proteomes" id="UP000271241">
    <property type="component" value="Unassembled WGS sequence"/>
</dbReference>
<dbReference type="GO" id="GO:0070973">
    <property type="term" value="P:protein localization to endoplasmic reticulum exit site"/>
    <property type="evidence" value="ECO:0007669"/>
    <property type="project" value="TreeGrafter"/>
</dbReference>